<dbReference type="InterPro" id="IPR036188">
    <property type="entry name" value="FAD/NAD-bd_sf"/>
</dbReference>
<dbReference type="AlphaFoldDB" id="A0A0D2KCU3"/>
<proteinExistence type="predicted"/>
<name>A0A0D2KCU3_9EURO</name>
<dbReference type="Gene3D" id="3.30.9.10">
    <property type="entry name" value="D-Amino Acid Oxidase, subunit A, domain 2"/>
    <property type="match status" value="1"/>
</dbReference>
<evidence type="ECO:0000256" key="3">
    <source>
        <dbReference type="ARBA" id="ARBA00022827"/>
    </source>
</evidence>
<organism evidence="6 7">
    <name type="scientific">Fonsecaea multimorphosa CBS 102226</name>
    <dbReference type="NCBI Taxonomy" id="1442371"/>
    <lineage>
        <taxon>Eukaryota</taxon>
        <taxon>Fungi</taxon>
        <taxon>Dikarya</taxon>
        <taxon>Ascomycota</taxon>
        <taxon>Pezizomycotina</taxon>
        <taxon>Eurotiomycetes</taxon>
        <taxon>Chaetothyriomycetidae</taxon>
        <taxon>Chaetothyriales</taxon>
        <taxon>Herpotrichiellaceae</taxon>
        <taxon>Fonsecaea</taxon>
    </lineage>
</organism>
<dbReference type="Gene3D" id="3.50.50.60">
    <property type="entry name" value="FAD/NAD(P)-binding domain"/>
    <property type="match status" value="1"/>
</dbReference>
<keyword evidence="3" id="KW-0274">FAD</keyword>
<dbReference type="InterPro" id="IPR050641">
    <property type="entry name" value="RIFMO-like"/>
</dbReference>
<dbReference type="SUPFAM" id="SSF51905">
    <property type="entry name" value="FAD/NAD(P)-binding domain"/>
    <property type="match status" value="1"/>
</dbReference>
<dbReference type="RefSeq" id="XP_016635117.1">
    <property type="nucleotide sequence ID" value="XM_016774171.1"/>
</dbReference>
<evidence type="ECO:0000313" key="6">
    <source>
        <dbReference type="EMBL" id="KIY00995.1"/>
    </source>
</evidence>
<dbReference type="PRINTS" id="PR00420">
    <property type="entry name" value="RNGMNOXGNASE"/>
</dbReference>
<protein>
    <recommendedName>
        <fullName evidence="5">FAD-binding domain-containing protein</fullName>
    </recommendedName>
</protein>
<keyword evidence="7" id="KW-1185">Reference proteome</keyword>
<evidence type="ECO:0000256" key="2">
    <source>
        <dbReference type="ARBA" id="ARBA00022630"/>
    </source>
</evidence>
<dbReference type="GO" id="GO:0016709">
    <property type="term" value="F:oxidoreductase activity, acting on paired donors, with incorporation or reduction of molecular oxygen, NAD(P)H as one donor, and incorporation of one atom of oxygen"/>
    <property type="evidence" value="ECO:0007669"/>
    <property type="project" value="UniProtKB-ARBA"/>
</dbReference>
<dbReference type="OrthoDB" id="10016252at2759"/>
<reference evidence="6 7" key="1">
    <citation type="submission" date="2015-01" db="EMBL/GenBank/DDBJ databases">
        <title>The Genome Sequence of Fonsecaea multimorphosa CBS 102226.</title>
        <authorList>
            <consortium name="The Broad Institute Genomics Platform"/>
            <person name="Cuomo C."/>
            <person name="de Hoog S."/>
            <person name="Gorbushina A."/>
            <person name="Stielow B."/>
            <person name="Teixiera M."/>
            <person name="Abouelleil A."/>
            <person name="Chapman S.B."/>
            <person name="Priest M."/>
            <person name="Young S.K."/>
            <person name="Wortman J."/>
            <person name="Nusbaum C."/>
            <person name="Birren B."/>
        </authorList>
    </citation>
    <scope>NUCLEOTIDE SEQUENCE [LARGE SCALE GENOMIC DNA]</scope>
    <source>
        <strain evidence="6 7">CBS 102226</strain>
    </source>
</reference>
<dbReference type="InterPro" id="IPR002938">
    <property type="entry name" value="FAD-bd"/>
</dbReference>
<feature type="domain" description="FAD-binding" evidence="5">
    <location>
        <begin position="29"/>
        <end position="389"/>
    </location>
</feature>
<evidence type="ECO:0000259" key="5">
    <source>
        <dbReference type="Pfam" id="PF01494"/>
    </source>
</evidence>
<dbReference type="PANTHER" id="PTHR43004:SF19">
    <property type="entry name" value="BINDING MONOOXYGENASE, PUTATIVE (JCVI)-RELATED"/>
    <property type="match status" value="1"/>
</dbReference>
<evidence type="ECO:0000256" key="4">
    <source>
        <dbReference type="ARBA" id="ARBA00023002"/>
    </source>
</evidence>
<comment type="cofactor">
    <cofactor evidence="1">
        <name>FAD</name>
        <dbReference type="ChEBI" id="CHEBI:57692"/>
    </cofactor>
</comment>
<sequence>MATQLEASGINGLQEVTTRPNGMSDKPSSQVLIVGAAVVGCLTAIQLAQAGIDSEIIEMLPKSSDDPRSCGYFGAAQLFLDELGIYKLMRSQGFMTRGLCWRTAPIDDGKGGKRTGDIIASQPLCALDDTVFPVGSGLLNLTQGQLNRICIQEALKTGRVRIHFNTQLESVDENTADGVVVTARDVNSGETKQYRGKYLVGADGARSATRKALGLAFPGYTWPERLLATNVMVMNEEEILYHTHYVMSDVHWAVITPLQDPVVGQSTLWRYTVALDPNDPRPDDEIISDANILNHYESIMAGRRPLQVEIRARSIYNIHQRLAPTLRKGNCLLAGDAAHVNNPIGAMGLNTGMLDSDALGKALIMILKEGRSDSVLDIYNDERRKVFQFFVNPTSAENKMRVHHHPPETAVRDDWYFRMMADPSKLTEDQLKESMKPYMETWRTDIRKLAKSMA</sequence>
<dbReference type="GO" id="GO:0071949">
    <property type="term" value="F:FAD binding"/>
    <property type="evidence" value="ECO:0007669"/>
    <property type="project" value="InterPro"/>
</dbReference>
<dbReference type="EMBL" id="KN848066">
    <property type="protein sequence ID" value="KIY00995.1"/>
    <property type="molecule type" value="Genomic_DNA"/>
</dbReference>
<accession>A0A0D2KCU3</accession>
<keyword evidence="4" id="KW-0560">Oxidoreductase</keyword>
<keyword evidence="2" id="KW-0285">Flavoprotein</keyword>
<dbReference type="PANTHER" id="PTHR43004">
    <property type="entry name" value="TRK SYSTEM POTASSIUM UPTAKE PROTEIN"/>
    <property type="match status" value="1"/>
</dbReference>
<dbReference type="GeneID" id="27709407"/>
<gene>
    <name evidence="6" type="ORF">Z520_03661</name>
</gene>
<dbReference type="STRING" id="1442371.A0A0D2KCU3"/>
<evidence type="ECO:0000256" key="1">
    <source>
        <dbReference type="ARBA" id="ARBA00001974"/>
    </source>
</evidence>
<dbReference type="VEuPathDB" id="FungiDB:Z520_03661"/>
<dbReference type="Proteomes" id="UP000053411">
    <property type="component" value="Unassembled WGS sequence"/>
</dbReference>
<evidence type="ECO:0000313" key="7">
    <source>
        <dbReference type="Proteomes" id="UP000053411"/>
    </source>
</evidence>
<dbReference type="Pfam" id="PF01494">
    <property type="entry name" value="FAD_binding_3"/>
    <property type="match status" value="1"/>
</dbReference>